<protein>
    <submittedName>
        <fullName evidence="1">Uncharacterized protein</fullName>
    </submittedName>
</protein>
<reference evidence="2" key="1">
    <citation type="journal article" date="2017" name="BMC Genomics">
        <title>Gapless genome assembly of Colletotrichum higginsianum reveals chromosome structure and association of transposable elements with secondary metabolite gene clusters.</title>
        <authorList>
            <person name="Dallery J.-F."/>
            <person name="Lapalu N."/>
            <person name="Zampounis A."/>
            <person name="Pigne S."/>
            <person name="Luyten I."/>
            <person name="Amselem J."/>
            <person name="Wittenberg A.H.J."/>
            <person name="Zhou S."/>
            <person name="de Queiroz M.V."/>
            <person name="Robin G.P."/>
            <person name="Auger A."/>
            <person name="Hainaut M."/>
            <person name="Henrissat B."/>
            <person name="Kim K.-T."/>
            <person name="Lee Y.-H."/>
            <person name="Lespinet O."/>
            <person name="Schwartz D.C."/>
            <person name="Thon M.R."/>
            <person name="O'Connell R.J."/>
        </authorList>
    </citation>
    <scope>NUCLEOTIDE SEQUENCE [LARGE SCALE GENOMIC DNA]</scope>
    <source>
        <strain evidence="2">IMI 349063</strain>
    </source>
</reference>
<organism evidence="1 2">
    <name type="scientific">Colletotrichum higginsianum (strain IMI 349063)</name>
    <name type="common">Crucifer anthracnose fungus</name>
    <dbReference type="NCBI Taxonomy" id="759273"/>
    <lineage>
        <taxon>Eukaryota</taxon>
        <taxon>Fungi</taxon>
        <taxon>Dikarya</taxon>
        <taxon>Ascomycota</taxon>
        <taxon>Pezizomycotina</taxon>
        <taxon>Sordariomycetes</taxon>
        <taxon>Hypocreomycetidae</taxon>
        <taxon>Glomerellales</taxon>
        <taxon>Glomerellaceae</taxon>
        <taxon>Colletotrichum</taxon>
        <taxon>Colletotrichum destructivum species complex</taxon>
    </lineage>
</organism>
<name>A0A1B7YKF4_COLHI</name>
<evidence type="ECO:0000313" key="2">
    <source>
        <dbReference type="Proteomes" id="UP000092177"/>
    </source>
</evidence>
<sequence>MPLAGLMFGSDASARLEDMLICRGITVWFHWLPVIYVGGLDSESPFIDVNSCEMLKDRDFRNAFSDAYTRKFTTNGQMFTIWAKDPGEVPNWHLLNFVSCTSTTTTKTGWLRWPQQRQGEELSRTKRPTLLLRPGLVGLRVGRARPADDYRPSPQSEVLI</sequence>
<accession>A0A1B7YKF4</accession>
<dbReference type="GeneID" id="28863782"/>
<dbReference type="OrthoDB" id="4810499at2759"/>
<dbReference type="RefSeq" id="XP_018160921.1">
    <property type="nucleotide sequence ID" value="XM_018299675.1"/>
</dbReference>
<keyword evidence="2" id="KW-1185">Reference proteome</keyword>
<dbReference type="VEuPathDB" id="FungiDB:CH63R_04700"/>
<gene>
    <name evidence="1" type="ORF">CH63R_04700</name>
</gene>
<dbReference type="EMBL" id="LTAN01000003">
    <property type="protein sequence ID" value="OBR12404.1"/>
    <property type="molecule type" value="Genomic_DNA"/>
</dbReference>
<dbReference type="Proteomes" id="UP000092177">
    <property type="component" value="Chromosome 3"/>
</dbReference>
<evidence type="ECO:0000313" key="1">
    <source>
        <dbReference type="EMBL" id="OBR12404.1"/>
    </source>
</evidence>
<dbReference type="KEGG" id="chig:CH63R_04700"/>
<comment type="caution">
    <text evidence="1">The sequence shown here is derived from an EMBL/GenBank/DDBJ whole genome shotgun (WGS) entry which is preliminary data.</text>
</comment>
<dbReference type="AlphaFoldDB" id="A0A1B7YKF4"/>
<proteinExistence type="predicted"/>